<dbReference type="Proteomes" id="UP001189429">
    <property type="component" value="Unassembled WGS sequence"/>
</dbReference>
<accession>A0ABN9PPZ6</accession>
<protein>
    <submittedName>
        <fullName evidence="1">Uncharacterized protein</fullName>
    </submittedName>
</protein>
<comment type="caution">
    <text evidence="1">The sequence shown here is derived from an EMBL/GenBank/DDBJ whole genome shotgun (WGS) entry which is preliminary data.</text>
</comment>
<gene>
    <name evidence="1" type="ORF">PCOR1329_LOCUS4904</name>
</gene>
<dbReference type="EMBL" id="CAUYUJ010001277">
    <property type="protein sequence ID" value="CAK0795169.1"/>
    <property type="molecule type" value="Genomic_DNA"/>
</dbReference>
<sequence length="183" mass="19793">MGPEAGNDSEASWLTMDSGVDKYASWSVTSFLNVTDLPFSKCQENQVRSALAFAHNVDANQVAIADLSQTDIKGHSNSTDLGVKYTVLNFAQLPQFLQIGSDSNQTLFVNSSVQASVKQAVQMGDAFVKAEGARIEQEMLQYQNDPSEAVVAAPGVYYSHRAIIRKVDLGANGLSWLRVLCTG</sequence>
<evidence type="ECO:0000313" key="2">
    <source>
        <dbReference type="Proteomes" id="UP001189429"/>
    </source>
</evidence>
<reference evidence="1" key="1">
    <citation type="submission" date="2023-10" db="EMBL/GenBank/DDBJ databases">
        <authorList>
            <person name="Chen Y."/>
            <person name="Shah S."/>
            <person name="Dougan E. K."/>
            <person name="Thang M."/>
            <person name="Chan C."/>
        </authorList>
    </citation>
    <scope>NUCLEOTIDE SEQUENCE [LARGE SCALE GENOMIC DNA]</scope>
</reference>
<keyword evidence="2" id="KW-1185">Reference proteome</keyword>
<evidence type="ECO:0000313" key="1">
    <source>
        <dbReference type="EMBL" id="CAK0795169.1"/>
    </source>
</evidence>
<proteinExistence type="predicted"/>
<organism evidence="1 2">
    <name type="scientific">Prorocentrum cordatum</name>
    <dbReference type="NCBI Taxonomy" id="2364126"/>
    <lineage>
        <taxon>Eukaryota</taxon>
        <taxon>Sar</taxon>
        <taxon>Alveolata</taxon>
        <taxon>Dinophyceae</taxon>
        <taxon>Prorocentrales</taxon>
        <taxon>Prorocentraceae</taxon>
        <taxon>Prorocentrum</taxon>
    </lineage>
</organism>
<name>A0ABN9PPZ6_9DINO</name>